<evidence type="ECO:0000313" key="3">
    <source>
        <dbReference type="EMBL" id="GMT37305.1"/>
    </source>
</evidence>
<dbReference type="InterPro" id="IPR036047">
    <property type="entry name" value="F-box-like_dom_sf"/>
</dbReference>
<dbReference type="EMBL" id="BTSY01000001">
    <property type="protein sequence ID" value="GMT11614.1"/>
    <property type="molecule type" value="Genomic_DNA"/>
</dbReference>
<gene>
    <name evidence="3" type="ORF">PFISCL1PPCAC_28603</name>
    <name evidence="2" type="ORF">PFISCL1PPCAC_2911</name>
</gene>
<dbReference type="Proteomes" id="UP001432322">
    <property type="component" value="Unassembled WGS sequence"/>
</dbReference>
<comment type="caution">
    <text evidence="2">The sequence shown here is derived from an EMBL/GenBank/DDBJ whole genome shotgun (WGS) entry which is preliminary data.</text>
</comment>
<dbReference type="InterPro" id="IPR001810">
    <property type="entry name" value="F-box_dom"/>
</dbReference>
<organism evidence="2 4">
    <name type="scientific">Pristionchus fissidentatus</name>
    <dbReference type="NCBI Taxonomy" id="1538716"/>
    <lineage>
        <taxon>Eukaryota</taxon>
        <taxon>Metazoa</taxon>
        <taxon>Ecdysozoa</taxon>
        <taxon>Nematoda</taxon>
        <taxon>Chromadorea</taxon>
        <taxon>Rhabditida</taxon>
        <taxon>Rhabditina</taxon>
        <taxon>Diplogasteromorpha</taxon>
        <taxon>Diplogasteroidea</taxon>
        <taxon>Neodiplogasteridae</taxon>
        <taxon>Pristionchus</taxon>
    </lineage>
</organism>
<accession>A0AAV5UWZ4</accession>
<proteinExistence type="predicted"/>
<dbReference type="SUPFAM" id="SSF81383">
    <property type="entry name" value="F-box domain"/>
    <property type="match status" value="1"/>
</dbReference>
<dbReference type="AlphaFoldDB" id="A0AAV5UWZ4"/>
<evidence type="ECO:0000259" key="1">
    <source>
        <dbReference type="PROSITE" id="PS50181"/>
    </source>
</evidence>
<reference evidence="2" key="1">
    <citation type="submission" date="2023-10" db="EMBL/GenBank/DDBJ databases">
        <title>Genome assembly of Pristionchus species.</title>
        <authorList>
            <person name="Yoshida K."/>
            <person name="Sommer R.J."/>
        </authorList>
    </citation>
    <scope>NUCLEOTIDE SEQUENCE</scope>
    <source>
        <strain evidence="2">RS5133</strain>
    </source>
</reference>
<evidence type="ECO:0000313" key="4">
    <source>
        <dbReference type="Proteomes" id="UP001432322"/>
    </source>
</evidence>
<evidence type="ECO:0000313" key="2">
    <source>
        <dbReference type="EMBL" id="GMT11614.1"/>
    </source>
</evidence>
<dbReference type="PROSITE" id="PS50181">
    <property type="entry name" value="FBOX"/>
    <property type="match status" value="1"/>
</dbReference>
<dbReference type="EMBL" id="BTSY01000099">
    <property type="protein sequence ID" value="GMT37305.1"/>
    <property type="molecule type" value="Genomic_DNA"/>
</dbReference>
<keyword evidence="4" id="KW-1185">Reference proteome</keyword>
<feature type="domain" description="F-box" evidence="1">
    <location>
        <begin position="9"/>
        <end position="58"/>
    </location>
</feature>
<protein>
    <recommendedName>
        <fullName evidence="1">F-box domain-containing protein</fullName>
    </recommendedName>
</protein>
<sequence length="106" mass="12185">MKVPNSNVPLTFTTMPTDCVLKIYSFLDRDGLDKMELVSREMNELASRNTLSSIKRTIDSLAIIQDNTNFALFVRGKRGHYIYRFNTTGIDQYGQLNNKKDEEKST</sequence>
<name>A0AAV5UWZ4_9BILA</name>
<feature type="non-terminal residue" evidence="2">
    <location>
        <position position="106"/>
    </location>
</feature>